<dbReference type="Gene3D" id="3.40.30.10">
    <property type="entry name" value="Glutaredoxin"/>
    <property type="match status" value="1"/>
</dbReference>
<proteinExistence type="predicted"/>
<dbReference type="Pfam" id="PF13743">
    <property type="entry name" value="Thioredoxin_5"/>
    <property type="match status" value="1"/>
</dbReference>
<dbReference type="EMBL" id="JANGEW010000025">
    <property type="protein sequence ID" value="MCQ5343483.1"/>
    <property type="molecule type" value="Genomic_DNA"/>
</dbReference>
<reference evidence="1 2" key="1">
    <citation type="submission" date="2022-06" db="EMBL/GenBank/DDBJ databases">
        <title>Isolation of gut microbiota from human fecal samples.</title>
        <authorList>
            <person name="Pamer E.G."/>
            <person name="Barat B."/>
            <person name="Waligurski E."/>
            <person name="Medina S."/>
            <person name="Paddock L."/>
            <person name="Mostad J."/>
        </authorList>
    </citation>
    <scope>NUCLEOTIDE SEQUENCE [LARGE SCALE GENOMIC DNA]</scope>
    <source>
        <strain evidence="1 2">DFI.1.1</strain>
    </source>
</reference>
<dbReference type="InterPro" id="IPR036249">
    <property type="entry name" value="Thioredoxin-like_sf"/>
</dbReference>
<keyword evidence="2" id="KW-1185">Reference proteome</keyword>
<name>A0ABT1SUE1_9FIRM</name>
<protein>
    <submittedName>
        <fullName evidence="1">DsbA family protein</fullName>
    </submittedName>
</protein>
<accession>A0ABT1SUE1</accession>
<sequence>MKHIVITNYSDPVCVWCWGTEPIFRAMETHYPNRFSIRYVMGGMVRDLSDFDDEENGIGGGDADTINAQLREHLAESTAVHHMPVAVDKYHLFSERFNSSFPQNIAYKAAQIAAPDMADSFLRRIREATLTEGAVTGDYEVLDKLAEEFGLPMDAYREALKSGEAEKAFKSDVDEAIAAKVQVFPTVTLTVNGKEETFGGYYTFDDYVARIRKLSDGAIEPAKPDVSFEYLSRLLKQYHRLAAEEIRCAFDFETKEALDSWLAPYLADGKVAKEQLGGDYMITLASV</sequence>
<dbReference type="SUPFAM" id="SSF52833">
    <property type="entry name" value="Thioredoxin-like"/>
    <property type="match status" value="1"/>
</dbReference>
<dbReference type="PANTHER" id="PTHR13887:SF54">
    <property type="entry name" value="DSBA FAMILY PROTEIN"/>
    <property type="match status" value="1"/>
</dbReference>
<evidence type="ECO:0000313" key="1">
    <source>
        <dbReference type="EMBL" id="MCQ5343483.1"/>
    </source>
</evidence>
<organism evidence="1 2">
    <name type="scientific">Megasphaera massiliensis</name>
    <dbReference type="NCBI Taxonomy" id="1232428"/>
    <lineage>
        <taxon>Bacteria</taxon>
        <taxon>Bacillati</taxon>
        <taxon>Bacillota</taxon>
        <taxon>Negativicutes</taxon>
        <taxon>Veillonellales</taxon>
        <taxon>Veillonellaceae</taxon>
        <taxon>Megasphaera</taxon>
    </lineage>
</organism>
<gene>
    <name evidence="1" type="ORF">NE675_10690</name>
</gene>
<dbReference type="RefSeq" id="WP_062413130.1">
    <property type="nucleotide sequence ID" value="NZ_JAJCIO010000028.1"/>
</dbReference>
<dbReference type="Proteomes" id="UP001206692">
    <property type="component" value="Unassembled WGS sequence"/>
</dbReference>
<evidence type="ECO:0000313" key="2">
    <source>
        <dbReference type="Proteomes" id="UP001206692"/>
    </source>
</evidence>
<dbReference type="PANTHER" id="PTHR13887">
    <property type="entry name" value="GLUTATHIONE S-TRANSFERASE KAPPA"/>
    <property type="match status" value="1"/>
</dbReference>
<dbReference type="CDD" id="cd03025">
    <property type="entry name" value="DsbA_FrnE_like"/>
    <property type="match status" value="1"/>
</dbReference>
<comment type="caution">
    <text evidence="1">The sequence shown here is derived from an EMBL/GenBank/DDBJ whole genome shotgun (WGS) entry which is preliminary data.</text>
</comment>